<dbReference type="EMBL" id="CAJVPJ010003887">
    <property type="protein sequence ID" value="CAG8645911.1"/>
    <property type="molecule type" value="Genomic_DNA"/>
</dbReference>
<proteinExistence type="predicted"/>
<dbReference type="GO" id="GO:0035861">
    <property type="term" value="C:site of double-strand break"/>
    <property type="evidence" value="ECO:0007669"/>
    <property type="project" value="TreeGrafter"/>
</dbReference>
<evidence type="ECO:0000313" key="3">
    <source>
        <dbReference type="EMBL" id="CAG8645911.1"/>
    </source>
</evidence>
<accession>A0A9N9DRA2</accession>
<evidence type="ECO:0000256" key="1">
    <source>
        <dbReference type="ARBA" id="ARBA00022801"/>
    </source>
</evidence>
<dbReference type="GO" id="GO:0007095">
    <property type="term" value="P:mitotic G2 DNA damage checkpoint signaling"/>
    <property type="evidence" value="ECO:0007669"/>
    <property type="project" value="TreeGrafter"/>
</dbReference>
<keyword evidence="1" id="KW-0378">Hydrolase</keyword>
<dbReference type="Gene3D" id="3.60.21.10">
    <property type="match status" value="1"/>
</dbReference>
<dbReference type="CDD" id="cd00840">
    <property type="entry name" value="MPP_Mre11_N"/>
    <property type="match status" value="1"/>
</dbReference>
<dbReference type="InterPro" id="IPR004843">
    <property type="entry name" value="Calcineurin-like_PHP"/>
</dbReference>
<reference evidence="3" key="1">
    <citation type="submission" date="2021-06" db="EMBL/GenBank/DDBJ databases">
        <authorList>
            <person name="Kallberg Y."/>
            <person name="Tangrot J."/>
            <person name="Rosling A."/>
        </authorList>
    </citation>
    <scope>NUCLEOTIDE SEQUENCE</scope>
    <source>
        <strain evidence="3">IA702</strain>
    </source>
</reference>
<dbReference type="AlphaFoldDB" id="A0A9N9DRA2"/>
<protein>
    <submittedName>
        <fullName evidence="3">1045_t:CDS:1</fullName>
    </submittedName>
</protein>
<dbReference type="PANTHER" id="PTHR10139:SF1">
    <property type="entry name" value="DOUBLE-STRAND BREAK REPAIR PROTEIN MRE11"/>
    <property type="match status" value="1"/>
</dbReference>
<dbReference type="InterPro" id="IPR029052">
    <property type="entry name" value="Metallo-depent_PP-like"/>
</dbReference>
<dbReference type="GO" id="GO:0030870">
    <property type="term" value="C:Mre11 complex"/>
    <property type="evidence" value="ECO:0007669"/>
    <property type="project" value="TreeGrafter"/>
</dbReference>
<dbReference type="Proteomes" id="UP000789572">
    <property type="component" value="Unassembled WGS sequence"/>
</dbReference>
<feature type="non-terminal residue" evidence="3">
    <location>
        <position position="206"/>
    </location>
</feature>
<dbReference type="GO" id="GO:0097552">
    <property type="term" value="P:mitochondrial double-strand break repair via homologous recombination"/>
    <property type="evidence" value="ECO:0007669"/>
    <property type="project" value="TreeGrafter"/>
</dbReference>
<evidence type="ECO:0000313" key="4">
    <source>
        <dbReference type="Proteomes" id="UP000789572"/>
    </source>
</evidence>
<feature type="non-terminal residue" evidence="3">
    <location>
        <position position="1"/>
    </location>
</feature>
<keyword evidence="4" id="KW-1185">Reference proteome</keyword>
<comment type="caution">
    <text evidence="3">The sequence shown here is derived from an EMBL/GenBank/DDBJ whole genome shotgun (WGS) entry which is preliminary data.</text>
</comment>
<sequence length="206" mass="23554">GPPIEDGPNTLKILVTSDNHLGYKDGDVVLQDDSFVTFKEILDVAEQNKVDMILLGGDLFDKNQPPKHVRHRLMILLQEYVIGDRFIDFEIIAGTKSVLSKEKANFEDENINIKMPIFAIHGNHDDPTGPDSISELDNLAENKMINYFGRTETLDNIVVRPLLIKKGDTRVALHGLGYIRDLRLMQLFEKREFKLGRPKDSDQWFH</sequence>
<dbReference type="SUPFAM" id="SSF56300">
    <property type="entry name" value="Metallo-dependent phosphatases"/>
    <property type="match status" value="1"/>
</dbReference>
<dbReference type="InterPro" id="IPR041796">
    <property type="entry name" value="Mre11_N"/>
</dbReference>
<dbReference type="Pfam" id="PF00149">
    <property type="entry name" value="Metallophos"/>
    <property type="match status" value="1"/>
</dbReference>
<dbReference type="GO" id="GO:0000014">
    <property type="term" value="F:single-stranded DNA endodeoxyribonuclease activity"/>
    <property type="evidence" value="ECO:0007669"/>
    <property type="project" value="TreeGrafter"/>
</dbReference>
<gene>
    <name evidence="3" type="ORF">POCULU_LOCUS9681</name>
</gene>
<dbReference type="GO" id="GO:0000724">
    <property type="term" value="P:double-strand break repair via homologous recombination"/>
    <property type="evidence" value="ECO:0007669"/>
    <property type="project" value="TreeGrafter"/>
</dbReference>
<name>A0A9N9DRA2_9GLOM</name>
<evidence type="ECO:0000259" key="2">
    <source>
        <dbReference type="Pfam" id="PF00149"/>
    </source>
</evidence>
<dbReference type="GO" id="GO:0006303">
    <property type="term" value="P:double-strand break repair via nonhomologous end joining"/>
    <property type="evidence" value="ECO:0007669"/>
    <property type="project" value="TreeGrafter"/>
</dbReference>
<dbReference type="GO" id="GO:0000723">
    <property type="term" value="P:telomere maintenance"/>
    <property type="evidence" value="ECO:0007669"/>
    <property type="project" value="TreeGrafter"/>
</dbReference>
<dbReference type="OrthoDB" id="30417at2759"/>
<dbReference type="PANTHER" id="PTHR10139">
    <property type="entry name" value="DOUBLE-STRAND BREAK REPAIR PROTEIN MRE11"/>
    <property type="match status" value="1"/>
</dbReference>
<dbReference type="GO" id="GO:0042138">
    <property type="term" value="P:meiotic DNA double-strand break formation"/>
    <property type="evidence" value="ECO:0007669"/>
    <property type="project" value="TreeGrafter"/>
</dbReference>
<organism evidence="3 4">
    <name type="scientific">Paraglomus occultum</name>
    <dbReference type="NCBI Taxonomy" id="144539"/>
    <lineage>
        <taxon>Eukaryota</taxon>
        <taxon>Fungi</taxon>
        <taxon>Fungi incertae sedis</taxon>
        <taxon>Mucoromycota</taxon>
        <taxon>Glomeromycotina</taxon>
        <taxon>Glomeromycetes</taxon>
        <taxon>Paraglomerales</taxon>
        <taxon>Paraglomeraceae</taxon>
        <taxon>Paraglomus</taxon>
    </lineage>
</organism>
<feature type="domain" description="Calcineurin-like phosphoesterase" evidence="2">
    <location>
        <begin position="11"/>
        <end position="205"/>
    </location>
</feature>